<dbReference type="Pfam" id="PF00842">
    <property type="entry name" value="Ala_racemase_C"/>
    <property type="match status" value="1"/>
</dbReference>
<comment type="catalytic activity">
    <reaction evidence="1 7">
        <text>L-alanine = D-alanine</text>
        <dbReference type="Rhea" id="RHEA:20249"/>
        <dbReference type="ChEBI" id="CHEBI:57416"/>
        <dbReference type="ChEBI" id="CHEBI:57972"/>
        <dbReference type="EC" id="5.1.1.1"/>
    </reaction>
</comment>
<dbReference type="PANTHER" id="PTHR30511:SF0">
    <property type="entry name" value="ALANINE RACEMASE, CATABOLIC-RELATED"/>
    <property type="match status" value="1"/>
</dbReference>
<dbReference type="InterPro" id="IPR000821">
    <property type="entry name" value="Ala_racemase"/>
</dbReference>
<keyword evidence="11" id="KW-1185">Reference proteome</keyword>
<dbReference type="InterPro" id="IPR001608">
    <property type="entry name" value="Ala_racemase_N"/>
</dbReference>
<sequence length="371" mass="37597">MTLTPELTIDLAAIAANWRALDRLSGTAETAAVVKADAYGCGIAPVGRALAGAGARRFFVAVPAEGARLRAALGPGPEIYVLSGFPVAPAEAPPPPPPAHPEAGGAPPRADADADARVFAEAALRPVLNAPEQVAAWAARGPAALQLDSGMNRLGLEPSELAALRAAGGPGPEIALVSSHLACADTPAHPLNAVQLASFRGMAAALGRPLSLAATGGILLGADYHFDLVRPGIGLYGGLPFAAAQPVVRLALPILQVRDVAPGEAVGYGASWRAELPSRIATLSGGYADGLHRALSGRARGFLGGRACRFAGRVSMDLIGLDVTGVPAARPGAMVEILGPAQGVDALADAAGTIGYEILTSLGARYRRRYL</sequence>
<dbReference type="SMART" id="SM01005">
    <property type="entry name" value="Ala_racemase_C"/>
    <property type="match status" value="1"/>
</dbReference>
<dbReference type="PRINTS" id="PR00992">
    <property type="entry name" value="ALARACEMASE"/>
</dbReference>
<dbReference type="PROSITE" id="PS00395">
    <property type="entry name" value="ALANINE_RACEMASE"/>
    <property type="match status" value="1"/>
</dbReference>
<evidence type="ECO:0000256" key="7">
    <source>
        <dbReference type="HAMAP-Rule" id="MF_01201"/>
    </source>
</evidence>
<comment type="caution">
    <text evidence="10">The sequence shown here is derived from an EMBL/GenBank/DDBJ whole genome shotgun (WGS) entry which is preliminary data.</text>
</comment>
<feature type="region of interest" description="Disordered" evidence="8">
    <location>
        <begin position="91"/>
        <end position="111"/>
    </location>
</feature>
<feature type="modified residue" description="N6-(pyridoxal phosphate)lysine" evidence="7">
    <location>
        <position position="35"/>
    </location>
</feature>
<reference evidence="10 11" key="1">
    <citation type="submission" date="2023-04" db="EMBL/GenBank/DDBJ databases">
        <title>Marinoamorphus aggregata gen. nov., sp. Nov., isolate from tissue of brittle star Ophioplocus japonicus.</title>
        <authorList>
            <person name="Kawano K."/>
            <person name="Sawayama S."/>
            <person name="Nakagawa S."/>
        </authorList>
    </citation>
    <scope>NUCLEOTIDE SEQUENCE [LARGE SCALE GENOMIC DNA]</scope>
    <source>
        <strain evidence="10 11">NKW23</strain>
    </source>
</reference>
<gene>
    <name evidence="10" type="primary">alr</name>
    <name evidence="10" type="ORF">LNKW23_04170</name>
</gene>
<feature type="binding site" evidence="7">
    <location>
        <position position="316"/>
    </location>
    <ligand>
        <name>substrate</name>
    </ligand>
</feature>
<name>A0ABQ6LLN6_9RHOB</name>
<comment type="function">
    <text evidence="7">Catalyzes the interconversion of L-alanine and D-alanine. May also act on other amino acids.</text>
</comment>
<comment type="cofactor">
    <cofactor evidence="2 7">
        <name>pyridoxal 5'-phosphate</name>
        <dbReference type="ChEBI" id="CHEBI:597326"/>
    </cofactor>
</comment>
<dbReference type="Gene3D" id="2.40.37.10">
    <property type="entry name" value="Lyase, Ornithine Decarboxylase, Chain A, domain 1"/>
    <property type="match status" value="1"/>
</dbReference>
<comment type="similarity">
    <text evidence="3 7">Belongs to the alanine racemase family.</text>
</comment>
<evidence type="ECO:0000313" key="10">
    <source>
        <dbReference type="EMBL" id="GMG81205.1"/>
    </source>
</evidence>
<evidence type="ECO:0000256" key="1">
    <source>
        <dbReference type="ARBA" id="ARBA00000316"/>
    </source>
</evidence>
<dbReference type="Gene3D" id="3.20.20.10">
    <property type="entry name" value="Alanine racemase"/>
    <property type="match status" value="1"/>
</dbReference>
<protein>
    <recommendedName>
        <fullName evidence="4 7">Alanine racemase</fullName>
        <ecNumber evidence="4 7">5.1.1.1</ecNumber>
    </recommendedName>
</protein>
<evidence type="ECO:0000259" key="9">
    <source>
        <dbReference type="SMART" id="SM01005"/>
    </source>
</evidence>
<feature type="domain" description="Alanine racemase C-terminal" evidence="9">
    <location>
        <begin position="247"/>
        <end position="371"/>
    </location>
</feature>
<dbReference type="InterPro" id="IPR029066">
    <property type="entry name" value="PLP-binding_barrel"/>
</dbReference>
<dbReference type="HAMAP" id="MF_01201">
    <property type="entry name" value="Ala_racemase"/>
    <property type="match status" value="1"/>
</dbReference>
<dbReference type="EMBL" id="BSYI01000002">
    <property type="protein sequence ID" value="GMG81205.1"/>
    <property type="molecule type" value="Genomic_DNA"/>
</dbReference>
<evidence type="ECO:0000256" key="2">
    <source>
        <dbReference type="ARBA" id="ARBA00001933"/>
    </source>
</evidence>
<evidence type="ECO:0000256" key="4">
    <source>
        <dbReference type="ARBA" id="ARBA00013089"/>
    </source>
</evidence>
<dbReference type="EC" id="5.1.1.1" evidence="4 7"/>
<dbReference type="InterPro" id="IPR020622">
    <property type="entry name" value="Ala_racemase_pyridoxalP-BS"/>
</dbReference>
<comment type="pathway">
    <text evidence="7">Amino-acid biosynthesis; D-alanine biosynthesis; D-alanine from L-alanine: step 1/1.</text>
</comment>
<accession>A0ABQ6LLN6</accession>
<dbReference type="InterPro" id="IPR011079">
    <property type="entry name" value="Ala_racemase_C"/>
</dbReference>
<dbReference type="Proteomes" id="UP001239909">
    <property type="component" value="Unassembled WGS sequence"/>
</dbReference>
<dbReference type="Pfam" id="PF01168">
    <property type="entry name" value="Ala_racemase_N"/>
    <property type="match status" value="2"/>
</dbReference>
<feature type="active site" description="Proton acceptor; specific for L-alanine" evidence="7">
    <location>
        <position position="268"/>
    </location>
</feature>
<feature type="binding site" evidence="7">
    <location>
        <position position="153"/>
    </location>
    <ligand>
        <name>substrate</name>
    </ligand>
</feature>
<dbReference type="SUPFAM" id="SSF50621">
    <property type="entry name" value="Alanine racemase C-terminal domain-like"/>
    <property type="match status" value="1"/>
</dbReference>
<dbReference type="PANTHER" id="PTHR30511">
    <property type="entry name" value="ALANINE RACEMASE"/>
    <property type="match status" value="1"/>
</dbReference>
<proteinExistence type="inferred from homology"/>
<organism evidence="10 11">
    <name type="scientific">Paralimibaculum aggregatum</name>
    <dbReference type="NCBI Taxonomy" id="3036245"/>
    <lineage>
        <taxon>Bacteria</taxon>
        <taxon>Pseudomonadati</taxon>
        <taxon>Pseudomonadota</taxon>
        <taxon>Alphaproteobacteria</taxon>
        <taxon>Rhodobacterales</taxon>
        <taxon>Paracoccaceae</taxon>
        <taxon>Paralimibaculum</taxon>
    </lineage>
</organism>
<evidence type="ECO:0000256" key="5">
    <source>
        <dbReference type="ARBA" id="ARBA00022898"/>
    </source>
</evidence>
<keyword evidence="5 7" id="KW-0663">Pyridoxal phosphate</keyword>
<dbReference type="CDD" id="cd00430">
    <property type="entry name" value="PLPDE_III_AR"/>
    <property type="match status" value="1"/>
</dbReference>
<keyword evidence="6 7" id="KW-0413">Isomerase</keyword>
<evidence type="ECO:0000256" key="6">
    <source>
        <dbReference type="ARBA" id="ARBA00023235"/>
    </source>
</evidence>
<dbReference type="RefSeq" id="WP_285669843.1">
    <property type="nucleotide sequence ID" value="NZ_BSYI01000002.1"/>
</dbReference>
<dbReference type="InterPro" id="IPR009006">
    <property type="entry name" value="Ala_racemase/Decarboxylase_C"/>
</dbReference>
<evidence type="ECO:0000256" key="3">
    <source>
        <dbReference type="ARBA" id="ARBA00007880"/>
    </source>
</evidence>
<feature type="active site" description="Proton acceptor; specific for D-alanine" evidence="7">
    <location>
        <position position="35"/>
    </location>
</feature>
<dbReference type="SUPFAM" id="SSF51419">
    <property type="entry name" value="PLP-binding barrel"/>
    <property type="match status" value="2"/>
</dbReference>
<evidence type="ECO:0000313" key="11">
    <source>
        <dbReference type="Proteomes" id="UP001239909"/>
    </source>
</evidence>
<evidence type="ECO:0000256" key="8">
    <source>
        <dbReference type="SAM" id="MobiDB-lite"/>
    </source>
</evidence>
<feature type="compositionally biased region" description="Pro residues" evidence="8">
    <location>
        <begin position="91"/>
        <end position="100"/>
    </location>
</feature>